<evidence type="ECO:0000256" key="14">
    <source>
        <dbReference type="PROSITE-ProRule" id="PRU01360"/>
    </source>
</evidence>
<evidence type="ECO:0000259" key="18">
    <source>
        <dbReference type="Pfam" id="PF07715"/>
    </source>
</evidence>
<dbReference type="GO" id="GO:0009279">
    <property type="term" value="C:cell outer membrane"/>
    <property type="evidence" value="ECO:0007669"/>
    <property type="project" value="UniProtKB-SubCell"/>
</dbReference>
<dbReference type="AlphaFoldDB" id="A0A7Y9PJR0"/>
<feature type="signal peptide" evidence="16">
    <location>
        <begin position="1"/>
        <end position="23"/>
    </location>
</feature>
<evidence type="ECO:0000256" key="5">
    <source>
        <dbReference type="ARBA" id="ARBA00022496"/>
    </source>
</evidence>
<dbReference type="CDD" id="cd01347">
    <property type="entry name" value="ligand_gated_channel"/>
    <property type="match status" value="1"/>
</dbReference>
<dbReference type="GO" id="GO:0015344">
    <property type="term" value="F:siderophore uptake transmembrane transporter activity"/>
    <property type="evidence" value="ECO:0007669"/>
    <property type="project" value="TreeGrafter"/>
</dbReference>
<keyword evidence="11 14" id="KW-0472">Membrane</keyword>
<dbReference type="Pfam" id="PF07715">
    <property type="entry name" value="Plug"/>
    <property type="match status" value="1"/>
</dbReference>
<comment type="caution">
    <text evidence="19">The sequence shown here is derived from an EMBL/GenBank/DDBJ whole genome shotgun (WGS) entry which is preliminary data.</text>
</comment>
<keyword evidence="10 15" id="KW-0798">TonB box</keyword>
<dbReference type="Pfam" id="PF00593">
    <property type="entry name" value="TonB_dep_Rec_b-barrel"/>
    <property type="match status" value="1"/>
</dbReference>
<evidence type="ECO:0000313" key="19">
    <source>
        <dbReference type="EMBL" id="NYF81170.1"/>
    </source>
</evidence>
<dbReference type="InterPro" id="IPR000531">
    <property type="entry name" value="Beta-barrel_TonB"/>
</dbReference>
<dbReference type="GO" id="GO:0015891">
    <property type="term" value="P:siderophore transport"/>
    <property type="evidence" value="ECO:0007669"/>
    <property type="project" value="InterPro"/>
</dbReference>
<keyword evidence="3 14" id="KW-0813">Transport</keyword>
<dbReference type="InterPro" id="IPR008969">
    <property type="entry name" value="CarboxyPept-like_regulatory"/>
</dbReference>
<keyword evidence="13 14" id="KW-0998">Cell outer membrane</keyword>
<evidence type="ECO:0000313" key="20">
    <source>
        <dbReference type="Proteomes" id="UP000589520"/>
    </source>
</evidence>
<dbReference type="GO" id="GO:0038023">
    <property type="term" value="F:signaling receptor activity"/>
    <property type="evidence" value="ECO:0007669"/>
    <property type="project" value="InterPro"/>
</dbReference>
<feature type="chain" id="PRO_5031217408" evidence="16">
    <location>
        <begin position="24"/>
        <end position="843"/>
    </location>
</feature>
<dbReference type="InterPro" id="IPR010105">
    <property type="entry name" value="TonB_sidphr_rcpt"/>
</dbReference>
<evidence type="ECO:0000256" key="9">
    <source>
        <dbReference type="ARBA" id="ARBA00023065"/>
    </source>
</evidence>
<dbReference type="RefSeq" id="WP_179493015.1">
    <property type="nucleotide sequence ID" value="NZ_JACCCW010000002.1"/>
</dbReference>
<keyword evidence="20" id="KW-1185">Reference proteome</keyword>
<comment type="similarity">
    <text evidence="2 14 15">Belongs to the TonB-dependent receptor family.</text>
</comment>
<keyword evidence="7 16" id="KW-0732">Signal</keyword>
<feature type="domain" description="TonB-dependent receptor-like beta-barrel" evidence="17">
    <location>
        <begin position="337"/>
        <end position="802"/>
    </location>
</feature>
<evidence type="ECO:0000256" key="3">
    <source>
        <dbReference type="ARBA" id="ARBA00022448"/>
    </source>
</evidence>
<evidence type="ECO:0000256" key="12">
    <source>
        <dbReference type="ARBA" id="ARBA00023170"/>
    </source>
</evidence>
<gene>
    <name evidence="19" type="ORF">HDF17_003490</name>
</gene>
<evidence type="ECO:0000256" key="7">
    <source>
        <dbReference type="ARBA" id="ARBA00022729"/>
    </source>
</evidence>
<keyword evidence="12 19" id="KW-0675">Receptor</keyword>
<dbReference type="PANTHER" id="PTHR32552">
    <property type="entry name" value="FERRICHROME IRON RECEPTOR-RELATED"/>
    <property type="match status" value="1"/>
</dbReference>
<dbReference type="InterPro" id="IPR037066">
    <property type="entry name" value="Plug_dom_sf"/>
</dbReference>
<dbReference type="PROSITE" id="PS52016">
    <property type="entry name" value="TONB_DEPENDENT_REC_3"/>
    <property type="match status" value="1"/>
</dbReference>
<dbReference type="InterPro" id="IPR036942">
    <property type="entry name" value="Beta-barrel_TonB_sf"/>
</dbReference>
<dbReference type="SUPFAM" id="SSF56935">
    <property type="entry name" value="Porins"/>
    <property type="match status" value="1"/>
</dbReference>
<protein>
    <submittedName>
        <fullName evidence="19">Iron complex outermembrane receptor protein</fullName>
    </submittedName>
</protein>
<evidence type="ECO:0000256" key="10">
    <source>
        <dbReference type="ARBA" id="ARBA00023077"/>
    </source>
</evidence>
<keyword evidence="9" id="KW-0406">Ion transport</keyword>
<proteinExistence type="inferred from homology"/>
<dbReference type="Gene3D" id="2.60.40.1120">
    <property type="entry name" value="Carboxypeptidase-like, regulatory domain"/>
    <property type="match status" value="1"/>
</dbReference>
<evidence type="ECO:0000259" key="17">
    <source>
        <dbReference type="Pfam" id="PF00593"/>
    </source>
</evidence>
<evidence type="ECO:0000256" key="4">
    <source>
        <dbReference type="ARBA" id="ARBA00022452"/>
    </source>
</evidence>
<organism evidence="19 20">
    <name type="scientific">Granulicella arctica</name>
    <dbReference type="NCBI Taxonomy" id="940613"/>
    <lineage>
        <taxon>Bacteria</taxon>
        <taxon>Pseudomonadati</taxon>
        <taxon>Acidobacteriota</taxon>
        <taxon>Terriglobia</taxon>
        <taxon>Terriglobales</taxon>
        <taxon>Acidobacteriaceae</taxon>
        <taxon>Granulicella</taxon>
    </lineage>
</organism>
<dbReference type="InterPro" id="IPR012910">
    <property type="entry name" value="Plug_dom"/>
</dbReference>
<evidence type="ECO:0000256" key="8">
    <source>
        <dbReference type="ARBA" id="ARBA00023004"/>
    </source>
</evidence>
<evidence type="ECO:0000256" key="6">
    <source>
        <dbReference type="ARBA" id="ARBA00022692"/>
    </source>
</evidence>
<evidence type="ECO:0000256" key="13">
    <source>
        <dbReference type="ARBA" id="ARBA00023237"/>
    </source>
</evidence>
<keyword evidence="5" id="KW-0410">Iron transport</keyword>
<dbReference type="Gene3D" id="2.40.170.20">
    <property type="entry name" value="TonB-dependent receptor, beta-barrel domain"/>
    <property type="match status" value="1"/>
</dbReference>
<accession>A0A7Y9PJR0</accession>
<dbReference type="EMBL" id="JACCCW010000002">
    <property type="protein sequence ID" value="NYF81170.1"/>
    <property type="molecule type" value="Genomic_DNA"/>
</dbReference>
<name>A0A7Y9PJR0_9BACT</name>
<keyword evidence="6 14" id="KW-0812">Transmembrane</keyword>
<dbReference type="FunFam" id="2.170.130.10:FF:000001">
    <property type="entry name" value="Catecholate siderophore TonB-dependent receptor"/>
    <property type="match status" value="1"/>
</dbReference>
<evidence type="ECO:0000256" key="11">
    <source>
        <dbReference type="ARBA" id="ARBA00023136"/>
    </source>
</evidence>
<evidence type="ECO:0000256" key="16">
    <source>
        <dbReference type="SAM" id="SignalP"/>
    </source>
</evidence>
<dbReference type="SUPFAM" id="SSF49464">
    <property type="entry name" value="Carboxypeptidase regulatory domain-like"/>
    <property type="match status" value="1"/>
</dbReference>
<reference evidence="19 20" key="1">
    <citation type="submission" date="2020-07" db="EMBL/GenBank/DDBJ databases">
        <title>Genomic Encyclopedia of Type Strains, Phase IV (KMG-V): Genome sequencing to study the core and pangenomes of soil and plant-associated prokaryotes.</title>
        <authorList>
            <person name="Whitman W."/>
        </authorList>
    </citation>
    <scope>NUCLEOTIDE SEQUENCE [LARGE SCALE GENOMIC DNA]</scope>
    <source>
        <strain evidence="19 20">X4EP2</strain>
    </source>
</reference>
<keyword evidence="8" id="KW-0408">Iron</keyword>
<dbReference type="NCBIfam" id="TIGR01783">
    <property type="entry name" value="TonB-siderophor"/>
    <property type="match status" value="1"/>
</dbReference>
<dbReference type="PANTHER" id="PTHR32552:SF68">
    <property type="entry name" value="FERRICHROME OUTER MEMBRANE TRANSPORTER_PHAGE RECEPTOR"/>
    <property type="match status" value="1"/>
</dbReference>
<dbReference type="Pfam" id="PF13620">
    <property type="entry name" value="CarboxypepD_reg"/>
    <property type="match status" value="1"/>
</dbReference>
<dbReference type="InterPro" id="IPR039426">
    <property type="entry name" value="TonB-dep_rcpt-like"/>
</dbReference>
<keyword evidence="4 14" id="KW-1134">Transmembrane beta strand</keyword>
<dbReference type="Gene3D" id="2.170.130.10">
    <property type="entry name" value="TonB-dependent receptor, plug domain"/>
    <property type="match status" value="1"/>
</dbReference>
<dbReference type="Proteomes" id="UP000589520">
    <property type="component" value="Unassembled WGS sequence"/>
</dbReference>
<evidence type="ECO:0000256" key="1">
    <source>
        <dbReference type="ARBA" id="ARBA00004571"/>
    </source>
</evidence>
<evidence type="ECO:0000256" key="15">
    <source>
        <dbReference type="RuleBase" id="RU003357"/>
    </source>
</evidence>
<sequence length="843" mass="91399">MRLVPIRLSVVLYLCFSASYGFARSHEGSTSSAESSRSCQPPAPGASLQSLSGTVFDPTGAIVPGAALRVECGSFYRQTLSDGAGHYILRVPGGSYTLDAESTGFLPQVRELVVQSGSNTVDLRLGIAAEGQSVEVNAGPDYVTSTVDSGTKTSTPLIDTPQSITAVTMAQMQARDTQTIADTLRYSAGVDAEPYGTDTRVDWFFIRGFGMTFDGLFLDGLAVPKITGADAAYTSNPFSLQQVDILKGPASVLYGQTEPGGLVNLTSKRPAETPQGEIRFEGGNFHRYQGMVDVSGPLFGSKTLFYRVNGLARGSKSQVEFARDDQDYIAPSLLWKPSDRTSLVVLGNYLDLRTGSVGGFLPAQGMTLAGGKIAPNINGPIGTSFFDSEPDYDNFHKVEYFSATQLQHQLSEHWTLRNNFRYLRLGLPQYIGLYGTGFLQTATICATNPNASACTHTLTRSAILGNQNNGQYAVDQQFQGNYRTGKWSQTMLFGYNYQHQGSNVKLGYGPSDVYGVPGDPANGPNIDIFNPVYGAAVPSPGYSTTNTIGTLQQHGVYAQDQITHGHLNFVLSGREDWAPEHIFDNLAQQHIDSNPSKFTGRAGVLYHFDIGVAPYFSYSTSFNPIFGINPSTSKAFKSDTGDQYEVGLKYAPNGVNAFVTASLFQVTEKNLQTSNPVNPLITDQSAEQRSRGIELEAHASLSHNLNTIATFNHQQVIYSKPYYGAVGVRPVTVPANQASLWLDYDPQHGPGIGMGARFTGKTPGVVFTGQSTDFYVDSHTLFDAEAHYAVGNLRVGIDGKNLLDKVYVAYCYGSSSCNYGYRRTVNGNLTYRFASLLKPWKQE</sequence>
<evidence type="ECO:0000256" key="2">
    <source>
        <dbReference type="ARBA" id="ARBA00009810"/>
    </source>
</evidence>
<feature type="domain" description="TonB-dependent receptor plug" evidence="18">
    <location>
        <begin position="157"/>
        <end position="261"/>
    </location>
</feature>
<comment type="subcellular location">
    <subcellularLocation>
        <location evidence="1 14">Cell outer membrane</location>
        <topology evidence="1 14">Multi-pass membrane protein</topology>
    </subcellularLocation>
</comment>